<feature type="transmembrane region" description="Helical" evidence="8">
    <location>
        <begin position="85"/>
        <end position="106"/>
    </location>
</feature>
<evidence type="ECO:0000256" key="1">
    <source>
        <dbReference type="ARBA" id="ARBA00004141"/>
    </source>
</evidence>
<feature type="transmembrane region" description="Helical" evidence="8">
    <location>
        <begin position="360"/>
        <end position="380"/>
    </location>
</feature>
<keyword evidence="3 8" id="KW-0813">Transport</keyword>
<feature type="transmembrane region" description="Helical" evidence="8">
    <location>
        <begin position="16"/>
        <end position="35"/>
    </location>
</feature>
<evidence type="ECO:0000256" key="6">
    <source>
        <dbReference type="ARBA" id="ARBA00023065"/>
    </source>
</evidence>
<feature type="transmembrane region" description="Helical" evidence="8">
    <location>
        <begin position="159"/>
        <end position="176"/>
    </location>
</feature>
<evidence type="ECO:0000256" key="7">
    <source>
        <dbReference type="ARBA" id="ARBA00023136"/>
    </source>
</evidence>
<keyword evidence="4 8" id="KW-0812">Transmembrane</keyword>
<comment type="similarity">
    <text evidence="2 8">Belongs to the ZIP transporter (TC 2.A.5) family.</text>
</comment>
<dbReference type="GO" id="GO:0071577">
    <property type="term" value="P:zinc ion transmembrane transport"/>
    <property type="evidence" value="ECO:0000318"/>
    <property type="project" value="GO_Central"/>
</dbReference>
<evidence type="ECO:0000256" key="2">
    <source>
        <dbReference type="ARBA" id="ARBA00006939"/>
    </source>
</evidence>
<comment type="caution">
    <text evidence="9">The sequence shown here is derived from an EMBL/GenBank/DDBJ whole genome shotgun (WGS) entry which is preliminary data.</text>
</comment>
<keyword evidence="6 8" id="KW-0406">Ion transport</keyword>
<dbReference type="NCBIfam" id="TIGR00820">
    <property type="entry name" value="zip"/>
    <property type="match status" value="1"/>
</dbReference>
<evidence type="ECO:0000256" key="8">
    <source>
        <dbReference type="RuleBase" id="RU362088"/>
    </source>
</evidence>
<comment type="caution">
    <text evidence="8">Lacks conserved residue(s) required for the propagation of feature annotation.</text>
</comment>
<dbReference type="Proteomes" id="UP000235145">
    <property type="component" value="Unassembled WGS sequence"/>
</dbReference>
<feature type="transmembrane region" description="Helical" evidence="8">
    <location>
        <begin position="261"/>
        <end position="281"/>
    </location>
</feature>
<name>A0A9R1W8S9_LACSA</name>
<gene>
    <name evidence="9" type="ORF">LSAT_V11C200063690</name>
</gene>
<protein>
    <submittedName>
        <fullName evidence="9">Uncharacterized protein</fullName>
    </submittedName>
</protein>
<dbReference type="Pfam" id="PF02535">
    <property type="entry name" value="Zip"/>
    <property type="match status" value="1"/>
</dbReference>
<comment type="subcellular location">
    <subcellularLocation>
        <location evidence="1 8">Membrane</location>
        <topology evidence="1 8">Multi-pass membrane protein</topology>
    </subcellularLocation>
</comment>
<accession>A0A9R1W8S9</accession>
<dbReference type="AlphaFoldDB" id="A0A9R1W8S9"/>
<feature type="transmembrane region" description="Helical" evidence="8">
    <location>
        <begin position="288"/>
        <end position="311"/>
    </location>
</feature>
<dbReference type="GO" id="GO:0005886">
    <property type="term" value="C:plasma membrane"/>
    <property type="evidence" value="ECO:0000318"/>
    <property type="project" value="GO_Central"/>
</dbReference>
<dbReference type="InterPro" id="IPR003689">
    <property type="entry name" value="ZIP"/>
</dbReference>
<dbReference type="EMBL" id="NBSK02000002">
    <property type="protein sequence ID" value="KAJ0222127.1"/>
    <property type="molecule type" value="Genomic_DNA"/>
</dbReference>
<keyword evidence="7 8" id="KW-0472">Membrane</keyword>
<evidence type="ECO:0000256" key="5">
    <source>
        <dbReference type="ARBA" id="ARBA00022989"/>
    </source>
</evidence>
<evidence type="ECO:0000313" key="10">
    <source>
        <dbReference type="Proteomes" id="UP000235145"/>
    </source>
</evidence>
<dbReference type="PANTHER" id="PTHR11040:SF201">
    <property type="entry name" value="ZINC_IRON PERMEASE-RELATED"/>
    <property type="match status" value="1"/>
</dbReference>
<evidence type="ECO:0000313" key="9">
    <source>
        <dbReference type="EMBL" id="KAJ0222127.1"/>
    </source>
</evidence>
<feature type="transmembrane region" description="Helical" evidence="8">
    <location>
        <begin position="229"/>
        <end position="249"/>
    </location>
</feature>
<organism evidence="9 10">
    <name type="scientific">Lactuca sativa</name>
    <name type="common">Garden lettuce</name>
    <dbReference type="NCBI Taxonomy" id="4236"/>
    <lineage>
        <taxon>Eukaryota</taxon>
        <taxon>Viridiplantae</taxon>
        <taxon>Streptophyta</taxon>
        <taxon>Embryophyta</taxon>
        <taxon>Tracheophyta</taxon>
        <taxon>Spermatophyta</taxon>
        <taxon>Magnoliopsida</taxon>
        <taxon>eudicotyledons</taxon>
        <taxon>Gunneridae</taxon>
        <taxon>Pentapetalae</taxon>
        <taxon>asterids</taxon>
        <taxon>campanulids</taxon>
        <taxon>Asterales</taxon>
        <taxon>Asteraceae</taxon>
        <taxon>Cichorioideae</taxon>
        <taxon>Cichorieae</taxon>
        <taxon>Lactucinae</taxon>
        <taxon>Lactuca</taxon>
    </lineage>
</organism>
<dbReference type="InterPro" id="IPR004698">
    <property type="entry name" value="Zn/Fe_permease_fun/pln"/>
</dbReference>
<keyword evidence="5 8" id="KW-1133">Transmembrane helix</keyword>
<feature type="transmembrane region" description="Helical" evidence="8">
    <location>
        <begin position="323"/>
        <end position="348"/>
    </location>
</feature>
<dbReference type="PANTHER" id="PTHR11040">
    <property type="entry name" value="ZINC/IRON TRANSPORTER"/>
    <property type="match status" value="1"/>
</dbReference>
<proteinExistence type="inferred from homology"/>
<sequence>MNRRVDTVTCVKVRKITGFICFLLWCLQSILLRVLPCYRDNLQNNGIKPIVIAFLLLTQVIRVFADCSCEDEEIHGNKSETLKYKLIALASILIAGGIGVSLPFAGKILPALRQEKDGFFFVKSFAAGVMLATGFIHILPDAFESLTSPCLKEQVWGDFPFTGFVAMVATIVTLMFESWSAACQPKNQTVAVEGVDDEEKNVGVVTVHMHATHHHSHANDNIQVYRYRIISQVLELGIVTHSIIIGLSLGASKSPETIKPLIVALSFHQFFEGLGLGGCIFQAKIKSLAIISMGAFFTLTTPGGIVIGILMSNSYKENSTNSLIVEGVLNAASAGMLIYMALVNLISPDFNNPRMQNKKMLLLGSNVFLLLGAGLMSLLAKWA</sequence>
<evidence type="ECO:0000256" key="4">
    <source>
        <dbReference type="ARBA" id="ARBA00022692"/>
    </source>
</evidence>
<reference evidence="9 10" key="1">
    <citation type="journal article" date="2017" name="Nat. Commun.">
        <title>Genome assembly with in vitro proximity ligation data and whole-genome triplication in lettuce.</title>
        <authorList>
            <person name="Reyes-Chin-Wo S."/>
            <person name="Wang Z."/>
            <person name="Yang X."/>
            <person name="Kozik A."/>
            <person name="Arikit S."/>
            <person name="Song C."/>
            <person name="Xia L."/>
            <person name="Froenicke L."/>
            <person name="Lavelle D.O."/>
            <person name="Truco M.J."/>
            <person name="Xia R."/>
            <person name="Zhu S."/>
            <person name="Xu C."/>
            <person name="Xu H."/>
            <person name="Xu X."/>
            <person name="Cox K."/>
            <person name="Korf I."/>
            <person name="Meyers B.C."/>
            <person name="Michelmore R.W."/>
        </authorList>
    </citation>
    <scope>NUCLEOTIDE SEQUENCE [LARGE SCALE GENOMIC DNA]</scope>
    <source>
        <strain evidence="10">cv. Salinas</strain>
        <tissue evidence="9">Seedlings</tissue>
    </source>
</reference>
<dbReference type="GO" id="GO:0005385">
    <property type="term" value="F:zinc ion transmembrane transporter activity"/>
    <property type="evidence" value="ECO:0000318"/>
    <property type="project" value="GO_Central"/>
</dbReference>
<evidence type="ECO:0000256" key="3">
    <source>
        <dbReference type="ARBA" id="ARBA00022448"/>
    </source>
</evidence>
<keyword evidence="10" id="KW-1185">Reference proteome</keyword>
<feature type="transmembrane region" description="Helical" evidence="8">
    <location>
        <begin position="118"/>
        <end position="139"/>
    </location>
</feature>